<evidence type="ECO:0000313" key="5">
    <source>
        <dbReference type="Proteomes" id="UP001215598"/>
    </source>
</evidence>
<sequence>MAAILQSFQQTFGAGLFGGLFAMGMYGLTTSQTYLYFVEYPKDETWTKILVWAIWGLSTIHSALLVHLTYHYLIVNAFNPFQLSQNVWSLPSTMVVHLVIAFLVMTFFLRVIFLFSTRKLRWWLAIPNVCAILSHIGFGIESCIHVFSTKSLVDVPVFTKTSFLPMVASQVAADIVLASSLCFVLHDHRSSVRGTNSILHTLMVYAINRCLLTTGVAVCSLIMIGLKPASMIYIGPEFLFAGLYTNALLASLNSRRRIRDAPSSDYNSMQLSDIPSDRMDSQNNRASHRVDVTATSPKNSSYAGGSSVDDFKQEMAII</sequence>
<feature type="transmembrane region" description="Helical" evidence="2">
    <location>
        <begin position="122"/>
        <end position="147"/>
    </location>
</feature>
<feature type="compositionally biased region" description="Polar residues" evidence="1">
    <location>
        <begin position="264"/>
        <end position="273"/>
    </location>
</feature>
<keyword evidence="2" id="KW-0812">Transmembrane</keyword>
<dbReference type="InterPro" id="IPR045339">
    <property type="entry name" value="DUF6534"/>
</dbReference>
<dbReference type="Pfam" id="PF20152">
    <property type="entry name" value="DUF6534"/>
    <property type="match status" value="1"/>
</dbReference>
<name>A0AAD7MH35_9AGAR</name>
<dbReference type="PANTHER" id="PTHR40465">
    <property type="entry name" value="CHROMOSOME 1, WHOLE GENOME SHOTGUN SEQUENCE"/>
    <property type="match status" value="1"/>
</dbReference>
<feature type="transmembrane region" description="Helical" evidence="2">
    <location>
        <begin position="167"/>
        <end position="185"/>
    </location>
</feature>
<evidence type="ECO:0000256" key="2">
    <source>
        <dbReference type="SAM" id="Phobius"/>
    </source>
</evidence>
<dbReference type="Proteomes" id="UP001215598">
    <property type="component" value="Unassembled WGS sequence"/>
</dbReference>
<feature type="region of interest" description="Disordered" evidence="1">
    <location>
        <begin position="261"/>
        <end position="307"/>
    </location>
</feature>
<organism evidence="4 5">
    <name type="scientific">Mycena metata</name>
    <dbReference type="NCBI Taxonomy" id="1033252"/>
    <lineage>
        <taxon>Eukaryota</taxon>
        <taxon>Fungi</taxon>
        <taxon>Dikarya</taxon>
        <taxon>Basidiomycota</taxon>
        <taxon>Agaricomycotina</taxon>
        <taxon>Agaricomycetes</taxon>
        <taxon>Agaricomycetidae</taxon>
        <taxon>Agaricales</taxon>
        <taxon>Marasmiineae</taxon>
        <taxon>Mycenaceae</taxon>
        <taxon>Mycena</taxon>
    </lineage>
</organism>
<proteinExistence type="predicted"/>
<feature type="transmembrane region" description="Helical" evidence="2">
    <location>
        <begin position="49"/>
        <end position="74"/>
    </location>
</feature>
<reference evidence="4" key="1">
    <citation type="submission" date="2023-03" db="EMBL/GenBank/DDBJ databases">
        <title>Massive genome expansion in bonnet fungi (Mycena s.s.) driven by repeated elements and novel gene families across ecological guilds.</title>
        <authorList>
            <consortium name="Lawrence Berkeley National Laboratory"/>
            <person name="Harder C.B."/>
            <person name="Miyauchi S."/>
            <person name="Viragh M."/>
            <person name="Kuo A."/>
            <person name="Thoen E."/>
            <person name="Andreopoulos B."/>
            <person name="Lu D."/>
            <person name="Skrede I."/>
            <person name="Drula E."/>
            <person name="Henrissat B."/>
            <person name="Morin E."/>
            <person name="Kohler A."/>
            <person name="Barry K."/>
            <person name="LaButti K."/>
            <person name="Morin E."/>
            <person name="Salamov A."/>
            <person name="Lipzen A."/>
            <person name="Mereny Z."/>
            <person name="Hegedus B."/>
            <person name="Baldrian P."/>
            <person name="Stursova M."/>
            <person name="Weitz H."/>
            <person name="Taylor A."/>
            <person name="Grigoriev I.V."/>
            <person name="Nagy L.G."/>
            <person name="Martin F."/>
            <person name="Kauserud H."/>
        </authorList>
    </citation>
    <scope>NUCLEOTIDE SEQUENCE</scope>
    <source>
        <strain evidence="4">CBHHK182m</strain>
    </source>
</reference>
<feature type="transmembrane region" description="Helical" evidence="2">
    <location>
        <begin position="206"/>
        <end position="226"/>
    </location>
</feature>
<evidence type="ECO:0000256" key="1">
    <source>
        <dbReference type="SAM" id="MobiDB-lite"/>
    </source>
</evidence>
<keyword evidence="2" id="KW-1133">Transmembrane helix</keyword>
<keyword evidence="5" id="KW-1185">Reference proteome</keyword>
<evidence type="ECO:0000313" key="4">
    <source>
        <dbReference type="EMBL" id="KAJ7717220.1"/>
    </source>
</evidence>
<feature type="transmembrane region" description="Helical" evidence="2">
    <location>
        <begin position="232"/>
        <end position="252"/>
    </location>
</feature>
<feature type="domain" description="DUF6534" evidence="3">
    <location>
        <begin position="171"/>
        <end position="257"/>
    </location>
</feature>
<comment type="caution">
    <text evidence="4">The sequence shown here is derived from an EMBL/GenBank/DDBJ whole genome shotgun (WGS) entry which is preliminary data.</text>
</comment>
<dbReference type="PANTHER" id="PTHR40465:SF1">
    <property type="entry name" value="DUF6534 DOMAIN-CONTAINING PROTEIN"/>
    <property type="match status" value="1"/>
</dbReference>
<feature type="compositionally biased region" description="Polar residues" evidence="1">
    <location>
        <begin position="293"/>
        <end position="304"/>
    </location>
</feature>
<gene>
    <name evidence="4" type="ORF">B0H16DRAFT_1611821</name>
</gene>
<feature type="transmembrane region" description="Helical" evidence="2">
    <location>
        <begin position="12"/>
        <end position="37"/>
    </location>
</feature>
<dbReference type="EMBL" id="JARKIB010000280">
    <property type="protein sequence ID" value="KAJ7717220.1"/>
    <property type="molecule type" value="Genomic_DNA"/>
</dbReference>
<feature type="transmembrane region" description="Helical" evidence="2">
    <location>
        <begin position="94"/>
        <end position="115"/>
    </location>
</feature>
<protein>
    <recommendedName>
        <fullName evidence="3">DUF6534 domain-containing protein</fullName>
    </recommendedName>
</protein>
<accession>A0AAD7MH35</accession>
<keyword evidence="2" id="KW-0472">Membrane</keyword>
<evidence type="ECO:0000259" key="3">
    <source>
        <dbReference type="Pfam" id="PF20152"/>
    </source>
</evidence>
<dbReference type="AlphaFoldDB" id="A0AAD7MH35"/>